<feature type="transmembrane region" description="Helical" evidence="2">
    <location>
        <begin position="20"/>
        <end position="37"/>
    </location>
</feature>
<feature type="region of interest" description="Disordered" evidence="1">
    <location>
        <begin position="46"/>
        <end position="70"/>
    </location>
</feature>
<keyword evidence="2" id="KW-0812">Transmembrane</keyword>
<evidence type="ECO:0008006" key="5">
    <source>
        <dbReference type="Google" id="ProtNLM"/>
    </source>
</evidence>
<keyword evidence="2" id="KW-0472">Membrane</keyword>
<keyword evidence="2" id="KW-1133">Transmembrane helix</keyword>
<evidence type="ECO:0000256" key="1">
    <source>
        <dbReference type="SAM" id="MobiDB-lite"/>
    </source>
</evidence>
<accession>A0A5C5W8K5</accession>
<sequence>MVFADLTLLAQTAAKEPSPFAPLAFALGCGILTAILLRRSYRYFGKRTRGGSGPPIASQPRPADAWDGAKRDAAARLGREKVELHELARDLIGQLDSKMILLNELVQQSHQQIERLQTLLDRAERLKR</sequence>
<organism evidence="3 4">
    <name type="scientific">Botrimarina hoheduenensis</name>
    <dbReference type="NCBI Taxonomy" id="2528000"/>
    <lineage>
        <taxon>Bacteria</taxon>
        <taxon>Pseudomonadati</taxon>
        <taxon>Planctomycetota</taxon>
        <taxon>Planctomycetia</taxon>
        <taxon>Pirellulales</taxon>
        <taxon>Lacipirellulaceae</taxon>
        <taxon>Botrimarina</taxon>
    </lineage>
</organism>
<gene>
    <name evidence="3" type="ORF">Pla111_20360</name>
</gene>
<dbReference type="EMBL" id="SJPH01000003">
    <property type="protein sequence ID" value="TWT46934.1"/>
    <property type="molecule type" value="Genomic_DNA"/>
</dbReference>
<evidence type="ECO:0000313" key="3">
    <source>
        <dbReference type="EMBL" id="TWT46934.1"/>
    </source>
</evidence>
<reference evidence="3 4" key="1">
    <citation type="submission" date="2019-02" db="EMBL/GenBank/DDBJ databases">
        <title>Deep-cultivation of Planctomycetes and their phenomic and genomic characterization uncovers novel biology.</title>
        <authorList>
            <person name="Wiegand S."/>
            <person name="Jogler M."/>
            <person name="Boedeker C."/>
            <person name="Pinto D."/>
            <person name="Vollmers J."/>
            <person name="Rivas-Marin E."/>
            <person name="Kohn T."/>
            <person name="Peeters S.H."/>
            <person name="Heuer A."/>
            <person name="Rast P."/>
            <person name="Oberbeckmann S."/>
            <person name="Bunk B."/>
            <person name="Jeske O."/>
            <person name="Meyerdierks A."/>
            <person name="Storesund J.E."/>
            <person name="Kallscheuer N."/>
            <person name="Luecker S."/>
            <person name="Lage O.M."/>
            <person name="Pohl T."/>
            <person name="Merkel B.J."/>
            <person name="Hornburger P."/>
            <person name="Mueller R.-W."/>
            <person name="Bruemmer F."/>
            <person name="Labrenz M."/>
            <person name="Spormann A.M."/>
            <person name="Op Den Camp H."/>
            <person name="Overmann J."/>
            <person name="Amann R."/>
            <person name="Jetten M.S.M."/>
            <person name="Mascher T."/>
            <person name="Medema M.H."/>
            <person name="Devos D.P."/>
            <person name="Kaster A.-K."/>
            <person name="Ovreas L."/>
            <person name="Rohde M."/>
            <person name="Galperin M.Y."/>
            <person name="Jogler C."/>
        </authorList>
    </citation>
    <scope>NUCLEOTIDE SEQUENCE [LARGE SCALE GENOMIC DNA]</scope>
    <source>
        <strain evidence="3 4">Pla111</strain>
    </source>
</reference>
<dbReference type="RefSeq" id="WP_146573832.1">
    <property type="nucleotide sequence ID" value="NZ_SJPH01000003.1"/>
</dbReference>
<dbReference type="OrthoDB" id="279164at2"/>
<protein>
    <recommendedName>
        <fullName evidence="5">IncA protein</fullName>
    </recommendedName>
</protein>
<comment type="caution">
    <text evidence="3">The sequence shown here is derived from an EMBL/GenBank/DDBJ whole genome shotgun (WGS) entry which is preliminary data.</text>
</comment>
<dbReference type="AlphaFoldDB" id="A0A5C5W8K5"/>
<name>A0A5C5W8K5_9BACT</name>
<dbReference type="Proteomes" id="UP000318995">
    <property type="component" value="Unassembled WGS sequence"/>
</dbReference>
<evidence type="ECO:0000313" key="4">
    <source>
        <dbReference type="Proteomes" id="UP000318995"/>
    </source>
</evidence>
<proteinExistence type="predicted"/>
<evidence type="ECO:0000256" key="2">
    <source>
        <dbReference type="SAM" id="Phobius"/>
    </source>
</evidence>
<keyword evidence="4" id="KW-1185">Reference proteome</keyword>